<dbReference type="OrthoDB" id="8183961at2759"/>
<dbReference type="AlphaFoldDB" id="A0A6I9V0D1"/>
<evidence type="ECO:0000256" key="1">
    <source>
        <dbReference type="ARBA" id="ARBA00004613"/>
    </source>
</evidence>
<feature type="domain" description="Lipase" evidence="6">
    <location>
        <begin position="35"/>
        <end position="314"/>
    </location>
</feature>
<dbReference type="Proteomes" id="UP001652620">
    <property type="component" value="Chromosome 1"/>
</dbReference>
<evidence type="ECO:0000313" key="7">
    <source>
        <dbReference type="Proteomes" id="UP001652620"/>
    </source>
</evidence>
<protein>
    <submittedName>
        <fullName evidence="8">Pancreatic lipase-related protein 2</fullName>
    </submittedName>
</protein>
<comment type="subcellular location">
    <subcellularLocation>
        <location evidence="1">Secreted</location>
    </subcellularLocation>
</comment>
<comment type="similarity">
    <text evidence="2 4">Belongs to the AB hydrolase superfamily. Lipase family.</text>
</comment>
<dbReference type="CDD" id="cd00707">
    <property type="entry name" value="Pancreat_lipase_like"/>
    <property type="match status" value="1"/>
</dbReference>
<dbReference type="InterPro" id="IPR029058">
    <property type="entry name" value="AB_hydrolase_fold"/>
</dbReference>
<evidence type="ECO:0000256" key="3">
    <source>
        <dbReference type="ARBA" id="ARBA00022525"/>
    </source>
</evidence>
<gene>
    <name evidence="8" type="primary">LOC105225111</name>
</gene>
<evidence type="ECO:0000259" key="6">
    <source>
        <dbReference type="Pfam" id="PF00151"/>
    </source>
</evidence>
<dbReference type="PRINTS" id="PR00821">
    <property type="entry name" value="TAGLIPASE"/>
</dbReference>
<keyword evidence="5" id="KW-0732">Signal</keyword>
<keyword evidence="7" id="KW-1185">Reference proteome</keyword>
<dbReference type="GO" id="GO:0017171">
    <property type="term" value="F:serine hydrolase activity"/>
    <property type="evidence" value="ECO:0007669"/>
    <property type="project" value="TreeGrafter"/>
</dbReference>
<dbReference type="GO" id="GO:0016042">
    <property type="term" value="P:lipid catabolic process"/>
    <property type="evidence" value="ECO:0007669"/>
    <property type="project" value="TreeGrafter"/>
</dbReference>
<reference evidence="7" key="1">
    <citation type="submission" date="2025-05" db="UniProtKB">
        <authorList>
            <consortium name="RefSeq"/>
        </authorList>
    </citation>
    <scope>NUCLEOTIDE SEQUENCE [LARGE SCALE GENOMIC DNA]</scope>
</reference>
<dbReference type="GeneID" id="105225111"/>
<dbReference type="SUPFAM" id="SSF53474">
    <property type="entry name" value="alpha/beta-Hydrolases"/>
    <property type="match status" value="1"/>
</dbReference>
<feature type="signal peptide" evidence="5">
    <location>
        <begin position="1"/>
        <end position="21"/>
    </location>
</feature>
<organism evidence="7 8">
    <name type="scientific">Bactrocera dorsalis</name>
    <name type="common">Oriental fruit fly</name>
    <name type="synonym">Dacus dorsalis</name>
    <dbReference type="NCBI Taxonomy" id="27457"/>
    <lineage>
        <taxon>Eukaryota</taxon>
        <taxon>Metazoa</taxon>
        <taxon>Ecdysozoa</taxon>
        <taxon>Arthropoda</taxon>
        <taxon>Hexapoda</taxon>
        <taxon>Insecta</taxon>
        <taxon>Pterygota</taxon>
        <taxon>Neoptera</taxon>
        <taxon>Endopterygota</taxon>
        <taxon>Diptera</taxon>
        <taxon>Brachycera</taxon>
        <taxon>Muscomorpha</taxon>
        <taxon>Tephritoidea</taxon>
        <taxon>Tephritidae</taxon>
        <taxon>Bactrocera</taxon>
        <taxon>Bactrocera</taxon>
    </lineage>
</organism>
<dbReference type="GO" id="GO:0005615">
    <property type="term" value="C:extracellular space"/>
    <property type="evidence" value="ECO:0007669"/>
    <property type="project" value="TreeGrafter"/>
</dbReference>
<dbReference type="PANTHER" id="PTHR11610">
    <property type="entry name" value="LIPASE"/>
    <property type="match status" value="1"/>
</dbReference>
<keyword evidence="3" id="KW-0964">Secreted</keyword>
<dbReference type="PANTHER" id="PTHR11610:SF177">
    <property type="entry name" value="IP13478P-RELATED"/>
    <property type="match status" value="1"/>
</dbReference>
<evidence type="ECO:0000256" key="2">
    <source>
        <dbReference type="ARBA" id="ARBA00010701"/>
    </source>
</evidence>
<reference evidence="8" key="2">
    <citation type="submission" date="2025-08" db="UniProtKB">
        <authorList>
            <consortium name="RefSeq"/>
        </authorList>
    </citation>
    <scope>IDENTIFICATION</scope>
    <source>
        <tissue evidence="8">Adult</tissue>
    </source>
</reference>
<evidence type="ECO:0000256" key="5">
    <source>
        <dbReference type="SAM" id="SignalP"/>
    </source>
</evidence>
<dbReference type="Gene3D" id="3.40.50.1820">
    <property type="entry name" value="alpha/beta hydrolase"/>
    <property type="match status" value="1"/>
</dbReference>
<sequence>MRAFNAILTVIILQICQNSLCANPIQGLFDPKCFVAQSECPNENVTFWLYTNATANTPVQLNPLSLQKSDFPVRRPVKILIHGYTGHRDFAPNTFIRPVLLQHEDVYVISPDYGPLVREPCYTSAVQNLPLAARCLAQLINNLVDQGIVQNEDLHVIGFSLGAQVAGQTANYVTRKLQRITGLDPAKPLFITAGNERKLSKDDADFVDVIHTDVLGRGMMHPMGHVDFYPNFGYIQPGCEVEAEPGSCNHERAPRFYAESINPKQEFWSSRCTNWLYFVLNICGVQSNDARMGYHIDESLTGIYFLKTSNSTPFALGRMKDKLPEQQPNWRANYNLDMLNEEACDQLLMCRFLRYGAEYGMDVDVPPDFS</sequence>
<dbReference type="GO" id="GO:0016298">
    <property type="term" value="F:lipase activity"/>
    <property type="evidence" value="ECO:0007669"/>
    <property type="project" value="InterPro"/>
</dbReference>
<name>A0A6I9V0D1_BACDO</name>
<evidence type="ECO:0000256" key="4">
    <source>
        <dbReference type="RuleBase" id="RU004262"/>
    </source>
</evidence>
<evidence type="ECO:0000313" key="8">
    <source>
        <dbReference type="RefSeq" id="XP_011201751.2"/>
    </source>
</evidence>
<dbReference type="InterPro" id="IPR000734">
    <property type="entry name" value="TAG_lipase"/>
</dbReference>
<dbReference type="InterPro" id="IPR033906">
    <property type="entry name" value="Lipase_N"/>
</dbReference>
<dbReference type="InParanoid" id="A0A6I9V0D1"/>
<dbReference type="RefSeq" id="XP_011201751.2">
    <property type="nucleotide sequence ID" value="XM_011203449.4"/>
</dbReference>
<feature type="chain" id="PRO_5046806231" evidence="5">
    <location>
        <begin position="22"/>
        <end position="370"/>
    </location>
</feature>
<dbReference type="InterPro" id="IPR013818">
    <property type="entry name" value="Lipase"/>
</dbReference>
<dbReference type="KEGG" id="bdr:105225111"/>
<dbReference type="Pfam" id="PF00151">
    <property type="entry name" value="Lipase"/>
    <property type="match status" value="1"/>
</dbReference>
<dbReference type="FunCoup" id="A0A6I9V0D1">
    <property type="interactions" value="17"/>
</dbReference>
<proteinExistence type="inferred from homology"/>
<accession>A0A6I9V0D1</accession>